<dbReference type="InterPro" id="IPR036259">
    <property type="entry name" value="MFS_trans_sf"/>
</dbReference>
<evidence type="ECO:0000256" key="5">
    <source>
        <dbReference type="ARBA" id="ARBA00023136"/>
    </source>
</evidence>
<feature type="transmembrane region" description="Helical" evidence="7">
    <location>
        <begin position="283"/>
        <end position="301"/>
    </location>
</feature>
<protein>
    <recommendedName>
        <fullName evidence="8">Major facilitator superfamily (MFS) profile domain-containing protein</fullName>
    </recommendedName>
</protein>
<gene>
    <name evidence="9" type="ORF">AXG55_06200</name>
</gene>
<evidence type="ECO:0000256" key="3">
    <source>
        <dbReference type="ARBA" id="ARBA00022692"/>
    </source>
</evidence>
<dbReference type="PROSITE" id="PS50850">
    <property type="entry name" value="MFS"/>
    <property type="match status" value="1"/>
</dbReference>
<dbReference type="GO" id="GO:0016020">
    <property type="term" value="C:membrane"/>
    <property type="evidence" value="ECO:0007669"/>
    <property type="project" value="UniProtKB-SubCell"/>
</dbReference>
<dbReference type="Proteomes" id="UP000184731">
    <property type="component" value="Chromosome"/>
</dbReference>
<evidence type="ECO:0000256" key="1">
    <source>
        <dbReference type="ARBA" id="ARBA00004141"/>
    </source>
</evidence>
<name>A0A1L4CZZ4_9BACT</name>
<feature type="transmembrane region" description="Helical" evidence="7">
    <location>
        <begin position="254"/>
        <end position="271"/>
    </location>
</feature>
<feature type="transmembrane region" description="Helical" evidence="7">
    <location>
        <begin position="140"/>
        <end position="164"/>
    </location>
</feature>
<dbReference type="KEGG" id="saqi:AXG55_06200"/>
<dbReference type="InterPro" id="IPR001958">
    <property type="entry name" value="Tet-R_TetA/multi-R_MdtG-like"/>
</dbReference>
<dbReference type="GO" id="GO:0022857">
    <property type="term" value="F:transmembrane transporter activity"/>
    <property type="evidence" value="ECO:0007669"/>
    <property type="project" value="InterPro"/>
</dbReference>
<evidence type="ECO:0000256" key="4">
    <source>
        <dbReference type="ARBA" id="ARBA00022989"/>
    </source>
</evidence>
<dbReference type="InterPro" id="IPR011701">
    <property type="entry name" value="MFS"/>
</dbReference>
<dbReference type="InterPro" id="IPR050930">
    <property type="entry name" value="MFS_Vesicular_Transporter"/>
</dbReference>
<feature type="transmembrane region" description="Helical" evidence="7">
    <location>
        <begin position="12"/>
        <end position="34"/>
    </location>
</feature>
<feature type="transmembrane region" description="Helical" evidence="7">
    <location>
        <begin position="81"/>
        <end position="99"/>
    </location>
</feature>
<feature type="transmembrane region" description="Helical" evidence="7">
    <location>
        <begin position="307"/>
        <end position="329"/>
    </location>
</feature>
<keyword evidence="5 7" id="KW-0472">Membrane</keyword>
<feature type="domain" description="Major facilitator superfamily (MFS) profile" evidence="8">
    <location>
        <begin position="15"/>
        <end position="399"/>
    </location>
</feature>
<evidence type="ECO:0000256" key="6">
    <source>
        <dbReference type="SAM" id="MobiDB-lite"/>
    </source>
</evidence>
<dbReference type="InterPro" id="IPR020846">
    <property type="entry name" value="MFS_dom"/>
</dbReference>
<feature type="compositionally biased region" description="Basic and acidic residues" evidence="6">
    <location>
        <begin position="415"/>
        <end position="424"/>
    </location>
</feature>
<keyword evidence="10" id="KW-1185">Reference proteome</keyword>
<accession>A0A1L4CZZ4</accession>
<feature type="transmembrane region" description="Helical" evidence="7">
    <location>
        <begin position="170"/>
        <end position="190"/>
    </location>
</feature>
<dbReference type="AlphaFoldDB" id="A0A1L4CZZ4"/>
<evidence type="ECO:0000259" key="8">
    <source>
        <dbReference type="PROSITE" id="PS50850"/>
    </source>
</evidence>
<evidence type="ECO:0000256" key="2">
    <source>
        <dbReference type="ARBA" id="ARBA00022448"/>
    </source>
</evidence>
<dbReference type="Gene3D" id="1.20.1250.20">
    <property type="entry name" value="MFS general substrate transporter like domains"/>
    <property type="match status" value="2"/>
</dbReference>
<dbReference type="EMBL" id="CP017834">
    <property type="protein sequence ID" value="APJ03519.1"/>
    <property type="molecule type" value="Genomic_DNA"/>
</dbReference>
<keyword evidence="3 7" id="KW-0812">Transmembrane</keyword>
<evidence type="ECO:0000256" key="7">
    <source>
        <dbReference type="SAM" id="Phobius"/>
    </source>
</evidence>
<dbReference type="CDD" id="cd17325">
    <property type="entry name" value="MFS_MdtG_SLC18_like"/>
    <property type="match status" value="1"/>
</dbReference>
<evidence type="ECO:0000313" key="10">
    <source>
        <dbReference type="Proteomes" id="UP000184731"/>
    </source>
</evidence>
<feature type="region of interest" description="Disordered" evidence="6">
    <location>
        <begin position="401"/>
        <end position="430"/>
    </location>
</feature>
<evidence type="ECO:0000313" key="9">
    <source>
        <dbReference type="EMBL" id="APJ03519.1"/>
    </source>
</evidence>
<dbReference type="PANTHER" id="PTHR23506">
    <property type="entry name" value="GH10249P"/>
    <property type="match status" value="1"/>
</dbReference>
<keyword evidence="2" id="KW-0813">Transport</keyword>
<dbReference type="STRING" id="1915309.AXG55_06200"/>
<feature type="transmembrane region" description="Helical" evidence="7">
    <location>
        <begin position="375"/>
        <end position="395"/>
    </location>
</feature>
<dbReference type="PRINTS" id="PR01035">
    <property type="entry name" value="TCRTETA"/>
</dbReference>
<feature type="transmembrane region" description="Helical" evidence="7">
    <location>
        <begin position="217"/>
        <end position="234"/>
    </location>
</feature>
<reference evidence="9 10" key="1">
    <citation type="submission" date="2016-10" db="EMBL/GenBank/DDBJ databases">
        <title>Silvanigrella aquatica sp. nov., isolated from a freshwater lake located in the Black Forest, Germany, description of Silvanigrellaceae fam. nov., Silvanigrellales ord. nov., reclassification of the order Bdellovibrionales in the class Oligoflexia, reclassification of the families Bacteriovoracaceae and Halobacteriovoraceae in the new order Bacteriovoracales ord. nov., and reclassification of the family Pseudobacteriovoracaceae in the order Oligoflexiales.</title>
        <authorList>
            <person name="Hahn M.W."/>
            <person name="Schmidt J."/>
            <person name="Koll U."/>
            <person name="Rohde M."/>
            <person name="Verbag S."/>
            <person name="Pitt A."/>
            <person name="Nakai R."/>
            <person name="Naganuma T."/>
            <person name="Lang E."/>
        </authorList>
    </citation>
    <scope>NUCLEOTIDE SEQUENCE [LARGE SCALE GENOMIC DNA]</scope>
    <source>
        <strain evidence="9 10">MWH-Nonnen-W8red</strain>
    </source>
</reference>
<dbReference type="PANTHER" id="PTHR23506:SF23">
    <property type="entry name" value="GH10249P"/>
    <property type="match status" value="1"/>
</dbReference>
<keyword evidence="4 7" id="KW-1133">Transmembrane helix</keyword>
<feature type="transmembrane region" description="Helical" evidence="7">
    <location>
        <begin position="341"/>
        <end position="363"/>
    </location>
</feature>
<feature type="transmembrane region" description="Helical" evidence="7">
    <location>
        <begin position="105"/>
        <end position="128"/>
    </location>
</feature>
<organism evidence="9 10">
    <name type="scientific">Silvanigrella aquatica</name>
    <dbReference type="NCBI Taxonomy" id="1915309"/>
    <lineage>
        <taxon>Bacteria</taxon>
        <taxon>Pseudomonadati</taxon>
        <taxon>Bdellovibrionota</taxon>
        <taxon>Oligoflexia</taxon>
        <taxon>Silvanigrellales</taxon>
        <taxon>Silvanigrellaceae</taxon>
        <taxon>Silvanigrella</taxon>
    </lineage>
</organism>
<feature type="transmembrane region" description="Helical" evidence="7">
    <location>
        <begin position="54"/>
        <end position="74"/>
    </location>
</feature>
<dbReference type="Pfam" id="PF07690">
    <property type="entry name" value="MFS_1"/>
    <property type="match status" value="2"/>
</dbReference>
<proteinExistence type="predicted"/>
<dbReference type="SUPFAM" id="SSF103473">
    <property type="entry name" value="MFS general substrate transporter"/>
    <property type="match status" value="1"/>
</dbReference>
<comment type="subcellular location">
    <subcellularLocation>
        <location evidence="1">Membrane</location>
        <topology evidence="1">Multi-pass membrane protein</topology>
    </subcellularLocation>
</comment>
<dbReference type="OrthoDB" id="9812221at2"/>
<sequence>MLSAIEKLKNQKFVIVIAVAISMFVDAMNYGIVVPLLPIFSDKILNLSNYETNLFVATYAIGLLICVPFVNLISKHIGNKNALITGGILLILSSVIFPFGNSYEFLLFARFLQGASAAITWTCGLSLVAQSVHPQHRSTALATAMVGVSVGHLIGAPFAGFLYQLGGIEYPFLGVALFGVISLVLIIILPNENEIFKEKRSYKNIDFILHTAQSNRLLALSGIVLLESFMLSFLEPNLSIYASRNLNASSETIGLLFGIQVLALGIFSPIAGKIADKYGKIKIIPFGIFGSGVIFILMSYMQNLTAYFILMAVLGAACAFSVSPVLSAFADEIDKTEMKGLYHIAYGFLNLIYSLGMITGPGFSGIMNNSYANHTSYAFIGIILIAAVPLFILYAHPKKQASGSPQLSAINPPHLSEKKTDKPQDFSALS</sequence>